<organism evidence="3 4">
    <name type="scientific">Flavobacterium taihuense</name>
    <dbReference type="NCBI Taxonomy" id="2857508"/>
    <lineage>
        <taxon>Bacteria</taxon>
        <taxon>Pseudomonadati</taxon>
        <taxon>Bacteroidota</taxon>
        <taxon>Flavobacteriia</taxon>
        <taxon>Flavobacteriales</taxon>
        <taxon>Flavobacteriaceae</taxon>
        <taxon>Flavobacterium</taxon>
    </lineage>
</organism>
<evidence type="ECO:0000313" key="3">
    <source>
        <dbReference type="EMBL" id="MBW4361553.1"/>
    </source>
</evidence>
<accession>A0ABS6XY01</accession>
<keyword evidence="4" id="KW-1185">Reference proteome</keyword>
<feature type="compositionally biased region" description="Gly residues" evidence="1">
    <location>
        <begin position="161"/>
        <end position="173"/>
    </location>
</feature>
<proteinExistence type="predicted"/>
<evidence type="ECO:0000313" key="4">
    <source>
        <dbReference type="Proteomes" id="UP000812031"/>
    </source>
</evidence>
<name>A0ABS6XY01_9FLAO</name>
<evidence type="ECO:0000256" key="2">
    <source>
        <dbReference type="SAM" id="SignalP"/>
    </source>
</evidence>
<dbReference type="Proteomes" id="UP000812031">
    <property type="component" value="Unassembled WGS sequence"/>
</dbReference>
<keyword evidence="2" id="KW-0732">Signal</keyword>
<dbReference type="EMBL" id="JAHWYN010000012">
    <property type="protein sequence ID" value="MBW4361553.1"/>
    <property type="molecule type" value="Genomic_DNA"/>
</dbReference>
<comment type="caution">
    <text evidence="3">The sequence shown here is derived from an EMBL/GenBank/DDBJ whole genome shotgun (WGS) entry which is preliminary data.</text>
</comment>
<feature type="region of interest" description="Disordered" evidence="1">
    <location>
        <begin position="142"/>
        <end position="173"/>
    </location>
</feature>
<feature type="signal peptide" evidence="2">
    <location>
        <begin position="1"/>
        <end position="21"/>
    </location>
</feature>
<reference evidence="3 4" key="1">
    <citation type="submission" date="2021-07" db="EMBL/GenBank/DDBJ databases">
        <title>Flavobacterium sp. nov. isolated from sediment on the Taihu Lake.</title>
        <authorList>
            <person name="Qu J.-H."/>
        </authorList>
    </citation>
    <scope>NUCLEOTIDE SEQUENCE [LARGE SCALE GENOMIC DNA]</scope>
    <source>
        <strain evidence="3 4">NAS39</strain>
    </source>
</reference>
<feature type="chain" id="PRO_5045090720" evidence="2">
    <location>
        <begin position="22"/>
        <end position="173"/>
    </location>
</feature>
<protein>
    <submittedName>
        <fullName evidence="3">Uncharacterized protein</fullName>
    </submittedName>
</protein>
<dbReference type="RefSeq" id="WP_219318053.1">
    <property type="nucleotide sequence ID" value="NZ_JAHWYN010000012.1"/>
</dbReference>
<sequence length="173" mass="20038">MKTIKLFLIALLLFAASSTQAQVSVNVNIGTPNVNVRVGTPPVWGPVGYDEVEYYYLPDIQVYYDIRLAEYIYFGNGQWIRSRYLPSHCRNYDLYHGYKVVLNDYHGHAPYTYFNTHKVKYYKGYKGKPQKNRGEYKVRYEDHDNHDNDHHDNGHHDNHGGKGNNGNGKGGKH</sequence>
<feature type="compositionally biased region" description="Basic and acidic residues" evidence="1">
    <location>
        <begin position="142"/>
        <end position="160"/>
    </location>
</feature>
<gene>
    <name evidence="3" type="ORF">KZH69_13755</name>
</gene>
<evidence type="ECO:0000256" key="1">
    <source>
        <dbReference type="SAM" id="MobiDB-lite"/>
    </source>
</evidence>